<protein>
    <submittedName>
        <fullName evidence="3">Uncharacterized protein</fullName>
    </submittedName>
</protein>
<evidence type="ECO:0000313" key="4">
    <source>
        <dbReference type="Proteomes" id="UP000231987"/>
    </source>
</evidence>
<sequence length="57" mass="6096">MLTRRRIVSVCALGVSFLMLLPLISITVFDGSSDKAFADSRDIGHKKGDKGKQDSGG</sequence>
<feature type="transmembrane region" description="Helical" evidence="2">
    <location>
        <begin position="7"/>
        <end position="29"/>
    </location>
</feature>
<name>A0A2J0Z538_RHIML</name>
<proteinExistence type="predicted"/>
<dbReference type="AlphaFoldDB" id="A0A2J0Z538"/>
<evidence type="ECO:0000313" key="3">
    <source>
        <dbReference type="EMBL" id="PJR15647.1"/>
    </source>
</evidence>
<reference evidence="3 4" key="1">
    <citation type="submission" date="2017-06" db="EMBL/GenBank/DDBJ databases">
        <title>Ensifer strains isolated from leguminous trees and herbs display diverse denitrification phenotypes with some acting as strong N2O sinks.</title>
        <authorList>
            <person name="Woliy K."/>
            <person name="Mania D."/>
            <person name="Bakken L.R."/>
            <person name="Frostegard A."/>
        </authorList>
    </citation>
    <scope>NUCLEOTIDE SEQUENCE [LARGE SCALE GENOMIC DNA]</scope>
    <source>
        <strain evidence="3 4">AC50a</strain>
    </source>
</reference>
<dbReference type="Proteomes" id="UP000231987">
    <property type="component" value="Unassembled WGS sequence"/>
</dbReference>
<keyword evidence="2" id="KW-0472">Membrane</keyword>
<accession>A0A2J0Z538</accession>
<feature type="region of interest" description="Disordered" evidence="1">
    <location>
        <begin position="36"/>
        <end position="57"/>
    </location>
</feature>
<comment type="caution">
    <text evidence="3">The sequence shown here is derived from an EMBL/GenBank/DDBJ whole genome shotgun (WGS) entry which is preliminary data.</text>
</comment>
<evidence type="ECO:0000256" key="1">
    <source>
        <dbReference type="SAM" id="MobiDB-lite"/>
    </source>
</evidence>
<evidence type="ECO:0000256" key="2">
    <source>
        <dbReference type="SAM" id="Phobius"/>
    </source>
</evidence>
<gene>
    <name evidence="3" type="ORF">CEJ86_07995</name>
</gene>
<dbReference type="EMBL" id="NJGD01000003">
    <property type="protein sequence ID" value="PJR15647.1"/>
    <property type="molecule type" value="Genomic_DNA"/>
</dbReference>
<keyword evidence="2" id="KW-1133">Transmembrane helix</keyword>
<organism evidence="3 4">
    <name type="scientific">Rhizobium meliloti</name>
    <name type="common">Ensifer meliloti</name>
    <name type="synonym">Sinorhizobium meliloti</name>
    <dbReference type="NCBI Taxonomy" id="382"/>
    <lineage>
        <taxon>Bacteria</taxon>
        <taxon>Pseudomonadati</taxon>
        <taxon>Pseudomonadota</taxon>
        <taxon>Alphaproteobacteria</taxon>
        <taxon>Hyphomicrobiales</taxon>
        <taxon>Rhizobiaceae</taxon>
        <taxon>Sinorhizobium/Ensifer group</taxon>
        <taxon>Sinorhizobium</taxon>
    </lineage>
</organism>
<keyword evidence="2" id="KW-0812">Transmembrane</keyword>